<evidence type="ECO:0000256" key="2">
    <source>
        <dbReference type="ARBA" id="ARBA00019841"/>
    </source>
</evidence>
<dbReference type="InParanoid" id="A0A4R2PE48"/>
<evidence type="ECO:0000256" key="3">
    <source>
        <dbReference type="ARBA" id="ARBA00022722"/>
    </source>
</evidence>
<comment type="caution">
    <text evidence="11">The sequence shown here is derived from an EMBL/GenBank/DDBJ whole genome shotgun (WGS) entry which is preliminary data.</text>
</comment>
<evidence type="ECO:0000256" key="6">
    <source>
        <dbReference type="SAM" id="Coils"/>
    </source>
</evidence>
<dbReference type="Gene3D" id="3.90.1640.30">
    <property type="match status" value="1"/>
</dbReference>
<dbReference type="InterPro" id="IPR038763">
    <property type="entry name" value="DHH_sf"/>
</dbReference>
<dbReference type="EMBL" id="SLXO01000007">
    <property type="protein sequence ID" value="TCP33397.1"/>
    <property type="molecule type" value="Genomic_DNA"/>
</dbReference>
<feature type="domain" description="DDH" evidence="8">
    <location>
        <begin position="114"/>
        <end position="247"/>
    </location>
</feature>
<evidence type="ECO:0000259" key="8">
    <source>
        <dbReference type="Pfam" id="PF01368"/>
    </source>
</evidence>
<proteinExistence type="inferred from homology"/>
<feature type="coiled-coil region" evidence="6">
    <location>
        <begin position="351"/>
        <end position="378"/>
    </location>
</feature>
<dbReference type="GO" id="GO:0008409">
    <property type="term" value="F:5'-3' exonuclease activity"/>
    <property type="evidence" value="ECO:0007669"/>
    <property type="project" value="InterPro"/>
</dbReference>
<dbReference type="Proteomes" id="UP000295399">
    <property type="component" value="Unassembled WGS sequence"/>
</dbReference>
<dbReference type="InterPro" id="IPR004610">
    <property type="entry name" value="RecJ"/>
</dbReference>
<keyword evidence="5 11" id="KW-0269">Exonuclease</keyword>
<dbReference type="InterPro" id="IPR003156">
    <property type="entry name" value="DHHA1_dom"/>
</dbReference>
<dbReference type="InterPro" id="IPR001667">
    <property type="entry name" value="DDH_dom"/>
</dbReference>
<sequence length="612" mass="62646">MASQPDPQAPGPSGPLGSSAGGAVDAPLLGVARSLKGRAWRLVPVVAREAEALAQAFGLPDIAGRLLASRGVTLDTADAFLDPRLKAALPSPLGFRDMDAAVARLAHAVARRQRVVLFGDYDVDGATSAALMHRYLSALGLSPRIHIPDRLTEGYGPSVDAMRGFAGDGADLVVCLDCGTAAEAPLTAARDAGLDVLVIDHHKAPARLPPAVALVNPNRLDESGAGTGLAAVGVAFLVVAALDRQLRQAGTLPARGGPDLLGLLDLVALGTVCDLVPLVGPNRALVAQGLRVMAKRARPGLRALADQAGVDSAPDAYHLGFLLGPRINAGGRIGDAGLGARLLTTEDEAEAAAIAATLDRLNKERQQIEAAVLDEAAARAEMAGDRPVLVVDGAGWHPGVVGIVAGRLKERFDRPAVVLAHSDDGREAVGSARSIPGVDLGAVVIDAVAEGLARKGGGHAMAAGMTVALDRLDELRAFLDARLAGPVAAARADAALTLDGVLSVDGAGPELVAAVERLAPFGMGNPGPRFAVTPARVVKADVVGRDHVRLIVTGPAGGRLKAMAFRSAETPWGAELLAGKGRAFHLAGRLKRDDWGAEPKAELHLDDAAPAD</sequence>
<dbReference type="PANTHER" id="PTHR30255:SF2">
    <property type="entry name" value="SINGLE-STRANDED-DNA-SPECIFIC EXONUCLEASE RECJ"/>
    <property type="match status" value="1"/>
</dbReference>
<dbReference type="Gene3D" id="3.10.310.30">
    <property type="match status" value="1"/>
</dbReference>
<dbReference type="Pfam" id="PF02272">
    <property type="entry name" value="DHHA1"/>
    <property type="match status" value="1"/>
</dbReference>
<dbReference type="GO" id="GO:0006310">
    <property type="term" value="P:DNA recombination"/>
    <property type="evidence" value="ECO:0007669"/>
    <property type="project" value="InterPro"/>
</dbReference>
<evidence type="ECO:0000313" key="12">
    <source>
        <dbReference type="Proteomes" id="UP000295399"/>
    </source>
</evidence>
<dbReference type="FunCoup" id="A0A4R2PE48">
    <property type="interactions" value="358"/>
</dbReference>
<comment type="similarity">
    <text evidence="1">Belongs to the RecJ family.</text>
</comment>
<dbReference type="PANTHER" id="PTHR30255">
    <property type="entry name" value="SINGLE-STRANDED-DNA-SPECIFIC EXONUCLEASE RECJ"/>
    <property type="match status" value="1"/>
</dbReference>
<dbReference type="SUPFAM" id="SSF64182">
    <property type="entry name" value="DHH phosphoesterases"/>
    <property type="match status" value="1"/>
</dbReference>
<name>A0A4R2PE48_RHOSA</name>
<evidence type="ECO:0000259" key="9">
    <source>
        <dbReference type="Pfam" id="PF02272"/>
    </source>
</evidence>
<dbReference type="OrthoDB" id="9809852at2"/>
<keyword evidence="12" id="KW-1185">Reference proteome</keyword>
<evidence type="ECO:0000256" key="1">
    <source>
        <dbReference type="ARBA" id="ARBA00005915"/>
    </source>
</evidence>
<dbReference type="RefSeq" id="WP_132708687.1">
    <property type="nucleotide sequence ID" value="NZ_JACIGF010000007.1"/>
</dbReference>
<feature type="domain" description="RecJ OB" evidence="10">
    <location>
        <begin position="498"/>
        <end position="607"/>
    </location>
</feature>
<feature type="domain" description="DHHA1" evidence="9">
    <location>
        <begin position="387"/>
        <end position="484"/>
    </location>
</feature>
<evidence type="ECO:0000256" key="7">
    <source>
        <dbReference type="SAM" id="MobiDB-lite"/>
    </source>
</evidence>
<keyword evidence="3" id="KW-0540">Nuclease</keyword>
<evidence type="ECO:0000313" key="11">
    <source>
        <dbReference type="EMBL" id="TCP33397.1"/>
    </source>
</evidence>
<dbReference type="AlphaFoldDB" id="A0A4R2PE48"/>
<gene>
    <name evidence="11" type="ORF">EV659_1077</name>
</gene>
<dbReference type="Pfam" id="PF17768">
    <property type="entry name" value="RecJ_OB"/>
    <property type="match status" value="1"/>
</dbReference>
<accession>A0A4R2PE48</accession>
<feature type="region of interest" description="Disordered" evidence="7">
    <location>
        <begin position="1"/>
        <end position="20"/>
    </location>
</feature>
<dbReference type="InterPro" id="IPR041122">
    <property type="entry name" value="RecJ_OB"/>
</dbReference>
<reference evidence="11 12" key="1">
    <citation type="submission" date="2019-03" db="EMBL/GenBank/DDBJ databases">
        <title>Genomic Encyclopedia of Type Strains, Phase IV (KMG-IV): sequencing the most valuable type-strain genomes for metagenomic binning, comparative biology and taxonomic classification.</title>
        <authorList>
            <person name="Goeker M."/>
        </authorList>
    </citation>
    <scope>NUCLEOTIDE SEQUENCE [LARGE SCALE GENOMIC DNA]</scope>
    <source>
        <strain evidence="11 12">DSM 2132</strain>
    </source>
</reference>
<evidence type="ECO:0000256" key="4">
    <source>
        <dbReference type="ARBA" id="ARBA00022801"/>
    </source>
</evidence>
<protein>
    <recommendedName>
        <fullName evidence="2">Single-stranded-DNA-specific exonuclease RecJ</fullName>
    </recommendedName>
</protein>
<keyword evidence="4" id="KW-0378">Hydrolase</keyword>
<evidence type="ECO:0000256" key="5">
    <source>
        <dbReference type="ARBA" id="ARBA00022839"/>
    </source>
</evidence>
<keyword evidence="6" id="KW-0175">Coiled coil</keyword>
<evidence type="ECO:0000259" key="10">
    <source>
        <dbReference type="Pfam" id="PF17768"/>
    </source>
</evidence>
<dbReference type="NCBIfam" id="TIGR00644">
    <property type="entry name" value="recJ"/>
    <property type="match status" value="1"/>
</dbReference>
<organism evidence="11 12">
    <name type="scientific">Rhodothalassium salexigens DSM 2132</name>
    <dbReference type="NCBI Taxonomy" id="1188247"/>
    <lineage>
        <taxon>Bacteria</taxon>
        <taxon>Pseudomonadati</taxon>
        <taxon>Pseudomonadota</taxon>
        <taxon>Alphaproteobacteria</taxon>
        <taxon>Rhodothalassiales</taxon>
        <taxon>Rhodothalassiaceae</taxon>
        <taxon>Rhodothalassium</taxon>
    </lineage>
</organism>
<dbReference type="InterPro" id="IPR051673">
    <property type="entry name" value="SSDNA_exonuclease_RecJ"/>
</dbReference>
<dbReference type="GO" id="GO:0006281">
    <property type="term" value="P:DNA repair"/>
    <property type="evidence" value="ECO:0007669"/>
    <property type="project" value="InterPro"/>
</dbReference>
<dbReference type="GO" id="GO:0003676">
    <property type="term" value="F:nucleic acid binding"/>
    <property type="evidence" value="ECO:0007669"/>
    <property type="project" value="InterPro"/>
</dbReference>
<dbReference type="Pfam" id="PF01368">
    <property type="entry name" value="DHH"/>
    <property type="match status" value="1"/>
</dbReference>